<name>A0A183DLR3_9BILA</name>
<evidence type="ECO:0000313" key="2">
    <source>
        <dbReference type="WBParaSite" id="GPUH_0000966501-mRNA-1"/>
    </source>
</evidence>
<dbReference type="WBParaSite" id="GPUH_0000966501-mRNA-1">
    <property type="protein sequence ID" value="GPUH_0000966501-mRNA-1"/>
    <property type="gene ID" value="GPUH_0000966501"/>
</dbReference>
<evidence type="ECO:0000259" key="1">
    <source>
        <dbReference type="PROSITE" id="PS50035"/>
    </source>
</evidence>
<dbReference type="InterPro" id="IPR050874">
    <property type="entry name" value="Diverse_PLD-related"/>
</dbReference>
<protein>
    <submittedName>
        <fullName evidence="2">PLD phosphodiesterase domain-containing protein</fullName>
    </submittedName>
</protein>
<proteinExistence type="predicted"/>
<organism evidence="2">
    <name type="scientific">Gongylonema pulchrum</name>
    <dbReference type="NCBI Taxonomy" id="637853"/>
    <lineage>
        <taxon>Eukaryota</taxon>
        <taxon>Metazoa</taxon>
        <taxon>Ecdysozoa</taxon>
        <taxon>Nematoda</taxon>
        <taxon>Chromadorea</taxon>
        <taxon>Rhabditida</taxon>
        <taxon>Spirurina</taxon>
        <taxon>Spiruromorpha</taxon>
        <taxon>Spiruroidea</taxon>
        <taxon>Gongylonematidae</taxon>
        <taxon>Gongylonema</taxon>
    </lineage>
</organism>
<dbReference type="AlphaFoldDB" id="A0A183DLR3"/>
<reference evidence="2" key="1">
    <citation type="submission" date="2016-06" db="UniProtKB">
        <authorList>
            <consortium name="WormBaseParasite"/>
        </authorList>
    </citation>
    <scope>IDENTIFICATION</scope>
</reference>
<dbReference type="SMART" id="SM00155">
    <property type="entry name" value="PLDc"/>
    <property type="match status" value="1"/>
</dbReference>
<feature type="domain" description="PLD phosphodiesterase" evidence="1">
    <location>
        <begin position="97"/>
        <end position="124"/>
    </location>
</feature>
<dbReference type="Pfam" id="PF13091">
    <property type="entry name" value="PLDc_2"/>
    <property type="match status" value="1"/>
</dbReference>
<sequence>LEFPSTSETWKRLISLAESTIDIASFYWTLLPESAGSYRGETTQDGVDIYNGLIAAAANRSVKLRIVQNAQANNETADLASKGWAHVRSLNFSNWFPGGVLHTKFWIVDKKHLYLGSANLDWRALTQVKELGVGVYNCPCLAEDLTKLMEVYWEMGAPNKQLPSVWPISLATRYNSTNPLLATLNGQQSAVYISVTV</sequence>
<dbReference type="PANTHER" id="PTHR10185">
    <property type="entry name" value="PHOSPHOLIPASE D - RELATED"/>
    <property type="match status" value="1"/>
</dbReference>
<dbReference type="GO" id="GO:0003824">
    <property type="term" value="F:catalytic activity"/>
    <property type="evidence" value="ECO:0007669"/>
    <property type="project" value="InterPro"/>
</dbReference>
<dbReference type="CDD" id="cd09106">
    <property type="entry name" value="PLDc_vPLD3_4_5_like_1"/>
    <property type="match status" value="1"/>
</dbReference>
<dbReference type="SUPFAM" id="SSF56024">
    <property type="entry name" value="Phospholipase D/nuclease"/>
    <property type="match status" value="1"/>
</dbReference>
<accession>A0A183DLR3</accession>
<dbReference type="InterPro" id="IPR025202">
    <property type="entry name" value="PLD-like_dom"/>
</dbReference>
<dbReference type="Gene3D" id="3.30.870.10">
    <property type="entry name" value="Endonuclease Chain A"/>
    <property type="match status" value="1"/>
</dbReference>
<dbReference type="PANTHER" id="PTHR10185:SF17">
    <property type="entry name" value="GM01519P-RELATED"/>
    <property type="match status" value="1"/>
</dbReference>
<dbReference type="InterPro" id="IPR001736">
    <property type="entry name" value="PLipase_D/transphosphatidylase"/>
</dbReference>
<dbReference type="PROSITE" id="PS50035">
    <property type="entry name" value="PLD"/>
    <property type="match status" value="1"/>
</dbReference>